<comment type="caution">
    <text evidence="1">The sequence shown here is derived from an EMBL/GenBank/DDBJ whole genome shotgun (WGS) entry which is preliminary data.</text>
</comment>
<dbReference type="EMBL" id="JACTNF010000004">
    <property type="protein sequence ID" value="MBO1074244.1"/>
    <property type="molecule type" value="Genomic_DNA"/>
</dbReference>
<evidence type="ECO:0000313" key="1">
    <source>
        <dbReference type="EMBL" id="MBO1074244.1"/>
    </source>
</evidence>
<dbReference type="InterPro" id="IPR014718">
    <property type="entry name" value="GH-type_carb-bd"/>
</dbReference>
<dbReference type="RefSeq" id="WP_207445811.1">
    <property type="nucleotide sequence ID" value="NZ_CP061091.1"/>
</dbReference>
<dbReference type="SUPFAM" id="SSF74650">
    <property type="entry name" value="Galactose mutarotase-like"/>
    <property type="match status" value="1"/>
</dbReference>
<dbReference type="InterPro" id="IPR011013">
    <property type="entry name" value="Gal_mutarotase_sf_dom"/>
</dbReference>
<evidence type="ECO:0000313" key="2">
    <source>
        <dbReference type="Proteomes" id="UP001518990"/>
    </source>
</evidence>
<dbReference type="Pfam" id="PF01263">
    <property type="entry name" value="Aldose_epim"/>
    <property type="match status" value="1"/>
</dbReference>
<accession>A0ABS3K9V1</accession>
<keyword evidence="2" id="KW-1185">Reference proteome</keyword>
<gene>
    <name evidence="1" type="ORF">IAI60_06455</name>
</gene>
<proteinExistence type="predicted"/>
<sequence>MLELQGGDWRAALLPGQGAAFATLEHAGRPVLRPLDGQPPIGTKGGAFWMLPWTNRIDGGRFPVGERVYRLPVNETEAGNALHGLSRNAPWVVERAGGGHALLTQRLRHEPFDYAVRLELALAEEGFSLALQLENTGVEACPMGIGWHPWFARLPGSAPRFSATHRMVTDDRSLPLRAEPSAGLDGGSEWLGTDGHYAGWNGRAELRRDDLTVVMEAGGDWAGNLQFYAPAEYPVVCLEPVSHVPDVINRPALAPFGAMRVLAPGERLEGRLRLTIIG</sequence>
<organism evidence="1 2">
    <name type="scientific">Roseomonas marmotae</name>
    <dbReference type="NCBI Taxonomy" id="2768161"/>
    <lineage>
        <taxon>Bacteria</taxon>
        <taxon>Pseudomonadati</taxon>
        <taxon>Pseudomonadota</taxon>
        <taxon>Alphaproteobacteria</taxon>
        <taxon>Acetobacterales</taxon>
        <taxon>Roseomonadaceae</taxon>
        <taxon>Roseomonas</taxon>
    </lineage>
</organism>
<dbReference type="Proteomes" id="UP001518990">
    <property type="component" value="Unassembled WGS sequence"/>
</dbReference>
<dbReference type="Gene3D" id="2.70.98.10">
    <property type="match status" value="1"/>
</dbReference>
<name>A0ABS3K9V1_9PROT</name>
<reference evidence="1 2" key="1">
    <citation type="submission" date="2020-09" db="EMBL/GenBank/DDBJ databases">
        <title>Roseomonas.</title>
        <authorList>
            <person name="Zhu W."/>
        </authorList>
    </citation>
    <scope>NUCLEOTIDE SEQUENCE [LARGE SCALE GENOMIC DNA]</scope>
    <source>
        <strain evidence="1 2">1311</strain>
    </source>
</reference>
<dbReference type="InterPro" id="IPR008183">
    <property type="entry name" value="Aldose_1/G6P_1-epimerase"/>
</dbReference>
<protein>
    <submittedName>
        <fullName evidence="1">Aldose epimerase</fullName>
    </submittedName>
</protein>